<dbReference type="CTD" id="20329797"/>
<feature type="non-terminal residue" evidence="1">
    <location>
        <position position="301"/>
    </location>
</feature>
<accession>A0A074ZVK3</accession>
<name>A0A074ZVK3_OPIVI</name>
<reference evidence="1 2" key="1">
    <citation type="submission" date="2013-11" db="EMBL/GenBank/DDBJ databases">
        <title>Opisthorchis viverrini - life in the bile duct.</title>
        <authorList>
            <person name="Young N.D."/>
            <person name="Nagarajan N."/>
            <person name="Lin S.J."/>
            <person name="Korhonen P.K."/>
            <person name="Jex A.R."/>
            <person name="Hall R.S."/>
            <person name="Safavi-Hemami H."/>
            <person name="Kaewkong W."/>
            <person name="Bertrand D."/>
            <person name="Gao S."/>
            <person name="Seet Q."/>
            <person name="Wongkham S."/>
            <person name="Teh B.T."/>
            <person name="Wongkham C."/>
            <person name="Intapan P.M."/>
            <person name="Maleewong W."/>
            <person name="Yang X."/>
            <person name="Hu M."/>
            <person name="Wang Z."/>
            <person name="Hofmann A."/>
            <person name="Sternberg P.W."/>
            <person name="Tan P."/>
            <person name="Wang J."/>
            <person name="Gasser R.B."/>
        </authorList>
    </citation>
    <scope>NUCLEOTIDE SEQUENCE [LARGE SCALE GENOMIC DNA]</scope>
</reference>
<dbReference type="AlphaFoldDB" id="A0A074ZVK3"/>
<dbReference type="GeneID" id="20329797"/>
<keyword evidence="2" id="KW-1185">Reference proteome</keyword>
<sequence>MMRINPKKYLSIWVSLNLSFSLHHEKSSQKAFAILRMIRRTFPRITRMDFQILYGFYVRSLPEYANQVVYSLRSKDVTLIERVQRAATKIVVGLKFADYETRLAMLDLFPLENRRPRKELIPTYALFEQRLANRGGCVGFYNLCCGQQNQSPGSGLKTLTCLKAVIQVRATCAHEIVGIQLARNVRYPELEPQNVSGYTQNLSSVFCFGRGITMLIAHGEWDNYSLENDLNTKESLLYENYTGYLEHLISEVLLIVVTYLTSVVVRKMFATLTEFSVFSTARDCFLQRRTNSWTLCVHAGN</sequence>
<dbReference type="STRING" id="6198.A0A074ZVK3"/>
<evidence type="ECO:0000313" key="2">
    <source>
        <dbReference type="Proteomes" id="UP000054324"/>
    </source>
</evidence>
<dbReference type="RefSeq" id="XP_009177083.1">
    <property type="nucleotide sequence ID" value="XM_009178819.1"/>
</dbReference>
<dbReference type="EMBL" id="KL597302">
    <property type="protein sequence ID" value="KER19169.1"/>
    <property type="molecule type" value="Genomic_DNA"/>
</dbReference>
<dbReference type="OrthoDB" id="6378258at2759"/>
<organism evidence="1 2">
    <name type="scientific">Opisthorchis viverrini</name>
    <name type="common">Southeast Asian liver fluke</name>
    <dbReference type="NCBI Taxonomy" id="6198"/>
    <lineage>
        <taxon>Eukaryota</taxon>
        <taxon>Metazoa</taxon>
        <taxon>Spiralia</taxon>
        <taxon>Lophotrochozoa</taxon>
        <taxon>Platyhelminthes</taxon>
        <taxon>Trematoda</taxon>
        <taxon>Digenea</taxon>
        <taxon>Opisthorchiida</taxon>
        <taxon>Opisthorchiata</taxon>
        <taxon>Opisthorchiidae</taxon>
        <taxon>Opisthorchis</taxon>
    </lineage>
</organism>
<proteinExistence type="predicted"/>
<protein>
    <submittedName>
        <fullName evidence="1">Uncharacterized protein</fullName>
    </submittedName>
</protein>
<evidence type="ECO:0000313" key="1">
    <source>
        <dbReference type="EMBL" id="KER19169.1"/>
    </source>
</evidence>
<dbReference type="KEGG" id="ovi:T265_15632"/>
<gene>
    <name evidence="1" type="ORF">T265_15632</name>
</gene>
<dbReference type="Proteomes" id="UP000054324">
    <property type="component" value="Unassembled WGS sequence"/>
</dbReference>